<dbReference type="Proteomes" id="UP000076447">
    <property type="component" value="Unassembled WGS sequence"/>
</dbReference>
<feature type="transmembrane region" description="Helical" evidence="1">
    <location>
        <begin position="88"/>
        <end position="116"/>
    </location>
</feature>
<dbReference type="PATRIC" id="fig|43678.3.peg.2616"/>
<name>A0A163R7G5_9CELL</name>
<evidence type="ECO:0000313" key="2">
    <source>
        <dbReference type="EMBL" id="KZM34921.1"/>
    </source>
</evidence>
<keyword evidence="1" id="KW-0472">Membrane</keyword>
<dbReference type="RefSeq" id="WP_157516395.1">
    <property type="nucleotide sequence ID" value="NZ_LRIE01000076.1"/>
</dbReference>
<dbReference type="OrthoDB" id="10013346at2"/>
<protein>
    <submittedName>
        <fullName evidence="2">Uncharacterized protein</fullName>
    </submittedName>
</protein>
<keyword evidence="1" id="KW-0812">Transmembrane</keyword>
<evidence type="ECO:0000313" key="3">
    <source>
        <dbReference type="Proteomes" id="UP000076447"/>
    </source>
</evidence>
<gene>
    <name evidence="2" type="ORF">OJAG_25030</name>
</gene>
<evidence type="ECO:0000256" key="1">
    <source>
        <dbReference type="SAM" id="Phobius"/>
    </source>
</evidence>
<keyword evidence="1" id="KW-1133">Transmembrane helix</keyword>
<feature type="transmembrane region" description="Helical" evidence="1">
    <location>
        <begin position="53"/>
        <end position="76"/>
    </location>
</feature>
<sequence length="142" mass="14523">MTKPPVHPVPADPSTGPVPLGYPYTGAPYPSYPPRPAIPPAAFTRGYRRTALALVWIPVALMVAAGVLSVALLAYADSDPTSNSGAGYLALFVWGVMLVGGPVLLGAFVPGCIMLSRSGQARAVRRAAGCQPPPVTSVTPGS</sequence>
<organism evidence="2 3">
    <name type="scientific">Oerskovia enterophila</name>
    <dbReference type="NCBI Taxonomy" id="43678"/>
    <lineage>
        <taxon>Bacteria</taxon>
        <taxon>Bacillati</taxon>
        <taxon>Actinomycetota</taxon>
        <taxon>Actinomycetes</taxon>
        <taxon>Micrococcales</taxon>
        <taxon>Cellulomonadaceae</taxon>
        <taxon>Oerskovia</taxon>
    </lineage>
</organism>
<dbReference type="AlphaFoldDB" id="A0A163R7G5"/>
<comment type="caution">
    <text evidence="2">The sequence shown here is derived from an EMBL/GenBank/DDBJ whole genome shotgun (WGS) entry which is preliminary data.</text>
</comment>
<dbReference type="EMBL" id="LRIE01000076">
    <property type="protein sequence ID" value="KZM34921.1"/>
    <property type="molecule type" value="Genomic_DNA"/>
</dbReference>
<accession>A0A163R7G5</accession>
<proteinExistence type="predicted"/>
<reference evidence="2 3" key="1">
    <citation type="submission" date="2016-01" db="EMBL/GenBank/DDBJ databases">
        <title>Genome sequence of Oerskovia enterophila VJag, an agar and cellulose degrading bacterium.</title>
        <authorList>
            <person name="Poehlein A."/>
            <person name="Jag V."/>
            <person name="Bengelsdorf F."/>
            <person name="Duerre P."/>
            <person name="Daniel R."/>
        </authorList>
    </citation>
    <scope>NUCLEOTIDE SEQUENCE [LARGE SCALE GENOMIC DNA]</scope>
    <source>
        <strain evidence="2 3">VJag</strain>
    </source>
</reference>